<evidence type="ECO:0000256" key="5">
    <source>
        <dbReference type="SAM" id="MobiDB-lite"/>
    </source>
</evidence>
<dbReference type="AlphaFoldDB" id="A0A937UR45"/>
<dbReference type="Gene3D" id="3.40.50.300">
    <property type="entry name" value="P-loop containing nucleotide triphosphate hydrolases"/>
    <property type="match status" value="2"/>
</dbReference>
<dbReference type="CDD" id="cd03257">
    <property type="entry name" value="ABC_NikE_OppD_transporters"/>
    <property type="match status" value="2"/>
</dbReference>
<evidence type="ECO:0000313" key="8">
    <source>
        <dbReference type="Proteomes" id="UP000604475"/>
    </source>
</evidence>
<comment type="similarity">
    <text evidence="1">Belongs to the ABC transporter superfamily.</text>
</comment>
<dbReference type="GO" id="GO:0016887">
    <property type="term" value="F:ATP hydrolysis activity"/>
    <property type="evidence" value="ECO:0007669"/>
    <property type="project" value="InterPro"/>
</dbReference>
<dbReference type="PANTHER" id="PTHR43776">
    <property type="entry name" value="TRANSPORT ATP-BINDING PROTEIN"/>
    <property type="match status" value="1"/>
</dbReference>
<dbReference type="InterPro" id="IPR027417">
    <property type="entry name" value="P-loop_NTPase"/>
</dbReference>
<evidence type="ECO:0000256" key="2">
    <source>
        <dbReference type="ARBA" id="ARBA00022448"/>
    </source>
</evidence>
<dbReference type="GO" id="GO:0005524">
    <property type="term" value="F:ATP binding"/>
    <property type="evidence" value="ECO:0007669"/>
    <property type="project" value="UniProtKB-KW"/>
</dbReference>
<dbReference type="NCBIfam" id="NF008453">
    <property type="entry name" value="PRK11308.1"/>
    <property type="match status" value="2"/>
</dbReference>
<keyword evidence="8" id="KW-1185">Reference proteome</keyword>
<dbReference type="Proteomes" id="UP000604475">
    <property type="component" value="Unassembled WGS sequence"/>
</dbReference>
<feature type="domain" description="ABC transporter" evidence="6">
    <location>
        <begin position="20"/>
        <end position="277"/>
    </location>
</feature>
<dbReference type="SUPFAM" id="SSF52540">
    <property type="entry name" value="P-loop containing nucleoside triphosphate hydrolases"/>
    <property type="match status" value="2"/>
</dbReference>
<dbReference type="Pfam" id="PF00005">
    <property type="entry name" value="ABC_tran"/>
    <property type="match status" value="2"/>
</dbReference>
<evidence type="ECO:0000256" key="4">
    <source>
        <dbReference type="ARBA" id="ARBA00022840"/>
    </source>
</evidence>
<dbReference type="Pfam" id="PF08352">
    <property type="entry name" value="oligo_HPY"/>
    <property type="match status" value="2"/>
</dbReference>
<dbReference type="SMART" id="SM00382">
    <property type="entry name" value="AAA"/>
    <property type="match status" value="2"/>
</dbReference>
<dbReference type="InterPro" id="IPR013563">
    <property type="entry name" value="Oligopep_ABC_C"/>
</dbReference>
<dbReference type="InterPro" id="IPR003439">
    <property type="entry name" value="ABC_transporter-like_ATP-bd"/>
</dbReference>
<dbReference type="NCBIfam" id="NF007739">
    <property type="entry name" value="PRK10419.1"/>
    <property type="match status" value="2"/>
</dbReference>
<protein>
    <submittedName>
        <fullName evidence="7">ABC transporter ATP-binding protein</fullName>
    </submittedName>
</protein>
<dbReference type="InterPro" id="IPR003593">
    <property type="entry name" value="AAA+_ATPase"/>
</dbReference>
<keyword evidence="3" id="KW-0547">Nucleotide-binding</keyword>
<evidence type="ECO:0000256" key="3">
    <source>
        <dbReference type="ARBA" id="ARBA00022741"/>
    </source>
</evidence>
<accession>A0A937UR45</accession>
<dbReference type="InterPro" id="IPR050319">
    <property type="entry name" value="ABC_transp_ATP-bind"/>
</dbReference>
<comment type="caution">
    <text evidence="7">The sequence shown here is derived from an EMBL/GenBank/DDBJ whole genome shotgun (WGS) entry which is preliminary data.</text>
</comment>
<gene>
    <name evidence="7" type="ORF">I7412_27185</name>
</gene>
<organism evidence="7 8">
    <name type="scientific">Frankia nepalensis</name>
    <dbReference type="NCBI Taxonomy" id="1836974"/>
    <lineage>
        <taxon>Bacteria</taxon>
        <taxon>Bacillati</taxon>
        <taxon>Actinomycetota</taxon>
        <taxon>Actinomycetes</taxon>
        <taxon>Frankiales</taxon>
        <taxon>Frankiaceae</taxon>
        <taxon>Frankia</taxon>
    </lineage>
</organism>
<name>A0A937UR45_9ACTN</name>
<feature type="domain" description="ABC transporter" evidence="6">
    <location>
        <begin position="316"/>
        <end position="557"/>
    </location>
</feature>
<dbReference type="InterPro" id="IPR017871">
    <property type="entry name" value="ABC_transporter-like_CS"/>
</dbReference>
<evidence type="ECO:0000259" key="6">
    <source>
        <dbReference type="PROSITE" id="PS50893"/>
    </source>
</evidence>
<dbReference type="RefSeq" id="WP_203002859.1">
    <property type="nucleotide sequence ID" value="NZ_JADWYW010000703.1"/>
</dbReference>
<dbReference type="GO" id="GO:0055085">
    <property type="term" value="P:transmembrane transport"/>
    <property type="evidence" value="ECO:0007669"/>
    <property type="project" value="UniProtKB-ARBA"/>
</dbReference>
<reference evidence="7" key="1">
    <citation type="submission" date="2020-12" db="EMBL/GenBank/DDBJ databases">
        <title>Genomic characterization of non-nitrogen-fixing Frankia strains.</title>
        <authorList>
            <person name="Carlos-Shanley C."/>
            <person name="Guerra T."/>
            <person name="Hahn D."/>
        </authorList>
    </citation>
    <scope>NUCLEOTIDE SEQUENCE</scope>
    <source>
        <strain evidence="7">CN6</strain>
    </source>
</reference>
<keyword evidence="4 7" id="KW-0067">ATP-binding</keyword>
<evidence type="ECO:0000313" key="7">
    <source>
        <dbReference type="EMBL" id="MBL7630778.1"/>
    </source>
</evidence>
<evidence type="ECO:0000256" key="1">
    <source>
        <dbReference type="ARBA" id="ARBA00005417"/>
    </source>
</evidence>
<dbReference type="PROSITE" id="PS00211">
    <property type="entry name" value="ABC_TRANSPORTER_1"/>
    <property type="match status" value="2"/>
</dbReference>
<sequence>MSARPAAPARQPRERPGPPLVVEDLRIRFSDGRTTTEIVRGVSLTLVPGRCVALVGESGSGKSVTARAIVGLLPRSGAYAARRLTLGDTDLTALGERGWRRVRGRRVGFVHQDALLSLDPLRTAGQEIAEVLRTHRAAVAAAGSAVGAGSTRQRTLQLLRDVGIGDAERRIGQRAHQLSGGQRQRVLIASAIAAAPDLLIADEPTTALDVTVQAQVLELLGARKRRGDALLLISHDLAVVGQLADEILVMRAGEVVERGAAAEVLTRPAHEYTRQLLQAVPTAATRGHSLVTGAPLPARPPGDEVVLEAHGLTKRFRLPRARRAGGASRELVALDRVDLTLRRGETLGVVGESGSGKTTLARVVLGLVQPDDGEVRLLGRPWSALGERSRRPSRQHLRFVSQDPLGSFDPRYPVRKVIGEGLDSVGIHGTARERRLRELLDQVHLPASYLDRHPRTLSGGQRQRVAIARALAPTPAVVVADEAVSALDVSVQAQILDLFAEIQREHGTSLLFISHDLGVVRHLAHRVLVLKDGAVVETGPTGPVLTRPRHAYTQQLVAAVPRLPGSAELRGRARPWDEDVPESADMTTR</sequence>
<feature type="region of interest" description="Disordered" evidence="5">
    <location>
        <begin position="568"/>
        <end position="589"/>
    </location>
</feature>
<dbReference type="PROSITE" id="PS50893">
    <property type="entry name" value="ABC_TRANSPORTER_2"/>
    <property type="match status" value="2"/>
</dbReference>
<dbReference type="EMBL" id="JAEACQ010000254">
    <property type="protein sequence ID" value="MBL7630778.1"/>
    <property type="molecule type" value="Genomic_DNA"/>
</dbReference>
<proteinExistence type="inferred from homology"/>
<dbReference type="GO" id="GO:0015833">
    <property type="term" value="P:peptide transport"/>
    <property type="evidence" value="ECO:0007669"/>
    <property type="project" value="InterPro"/>
</dbReference>
<keyword evidence="2" id="KW-0813">Transport</keyword>
<dbReference type="PANTHER" id="PTHR43776:SF7">
    <property type="entry name" value="D,D-DIPEPTIDE TRANSPORT ATP-BINDING PROTEIN DDPF-RELATED"/>
    <property type="match status" value="1"/>
</dbReference>